<dbReference type="InterPro" id="IPR038727">
    <property type="entry name" value="NadR/Ttd14_AAA_dom"/>
</dbReference>
<protein>
    <submittedName>
        <fullName evidence="2">ATPase</fullName>
    </submittedName>
</protein>
<name>A0A0Q0PU07_VIBMT</name>
<organism evidence="2 3">
    <name type="scientific">Vibrio metoecus</name>
    <dbReference type="NCBI Taxonomy" id="1481663"/>
    <lineage>
        <taxon>Bacteria</taxon>
        <taxon>Pseudomonadati</taxon>
        <taxon>Pseudomonadota</taxon>
        <taxon>Gammaproteobacteria</taxon>
        <taxon>Vibrionales</taxon>
        <taxon>Vibrionaceae</taxon>
        <taxon>Vibrio</taxon>
    </lineage>
</organism>
<evidence type="ECO:0000259" key="1">
    <source>
        <dbReference type="Pfam" id="PF13521"/>
    </source>
</evidence>
<dbReference type="RefSeq" id="WP_055064313.1">
    <property type="nucleotide sequence ID" value="NZ_LBGP01000008.1"/>
</dbReference>
<dbReference type="PATRIC" id="fig|1481663.12.peg.3526"/>
<reference evidence="2 3" key="1">
    <citation type="journal article" date="2015" name="Genome Biol. Evol.">
        <title>The Dynamics of Genetic Interactions between Vibrio metoecus and Vibrio cholerae, Two Close Relatives Co-Occurring in the Environment.</title>
        <authorList>
            <person name="Orata F.D."/>
            <person name="Kirchberger P.C."/>
            <person name="Meheust R."/>
            <person name="Barlow E.J."/>
            <person name="Tarr C.L."/>
            <person name="Boucher Y."/>
        </authorList>
    </citation>
    <scope>NUCLEOTIDE SEQUENCE [LARGE SCALE GENOMIC DNA]</scope>
    <source>
        <strain evidence="2 3">YB5B04</strain>
    </source>
</reference>
<dbReference type="Proteomes" id="UP000050491">
    <property type="component" value="Unassembled WGS sequence"/>
</dbReference>
<dbReference type="AlphaFoldDB" id="A0A0Q0PU07"/>
<proteinExistence type="predicted"/>
<evidence type="ECO:0000313" key="2">
    <source>
        <dbReference type="EMBL" id="KQB02904.1"/>
    </source>
</evidence>
<dbReference type="SUPFAM" id="SSF52540">
    <property type="entry name" value="P-loop containing nucleoside triphosphate hydrolases"/>
    <property type="match status" value="1"/>
</dbReference>
<dbReference type="EMBL" id="LBGP01000008">
    <property type="protein sequence ID" value="KQB02904.1"/>
    <property type="molecule type" value="Genomic_DNA"/>
</dbReference>
<gene>
    <name evidence="2" type="ORF">XV92_05010</name>
</gene>
<comment type="caution">
    <text evidence="2">The sequence shown here is derived from an EMBL/GenBank/DDBJ whole genome shotgun (WGS) entry which is preliminary data.</text>
</comment>
<feature type="domain" description="NadR/Ttd14 AAA" evidence="1">
    <location>
        <begin position="4"/>
        <end position="164"/>
    </location>
</feature>
<accession>A0A0Q0PU07</accession>
<dbReference type="Gene3D" id="3.40.50.300">
    <property type="entry name" value="P-loop containing nucleotide triphosphate hydrolases"/>
    <property type="match status" value="1"/>
</dbReference>
<evidence type="ECO:0000313" key="3">
    <source>
        <dbReference type="Proteomes" id="UP000050491"/>
    </source>
</evidence>
<dbReference type="OrthoDB" id="5638848at2"/>
<sequence>MSVVIISGGPGAGKTTLLDALAGRGYRVYPEVPRLLIERESSKQDGILPWHDLPAFAELCYDAMLVQKQSAQSESMVFLDRAIPDICAYLLGAELAVPEKYWSASSGYHPHILMCEPNAITYQQDDVRPYSLEEARQIHHRLVQTYSELGYQCIEVPMMSVEHRVEFVLNTLSVAG</sequence>
<dbReference type="Pfam" id="PF13521">
    <property type="entry name" value="AAA_28"/>
    <property type="match status" value="1"/>
</dbReference>
<dbReference type="InterPro" id="IPR027417">
    <property type="entry name" value="P-loop_NTPase"/>
</dbReference>